<organism evidence="7">
    <name type="scientific">Siphoviridae sp. ctPrm3</name>
    <dbReference type="NCBI Taxonomy" id="2827864"/>
    <lineage>
        <taxon>Viruses</taxon>
        <taxon>Duplodnaviria</taxon>
        <taxon>Heunggongvirae</taxon>
        <taxon>Uroviricota</taxon>
        <taxon>Caudoviricetes</taxon>
    </lineage>
</organism>
<sequence>MPKEQEPAQVLKRFKKEGWTLYTGKGSHVVARKDGVQISVPTSKKEIPIGTYRKIAKTAGWL</sequence>
<evidence type="ECO:0000256" key="1">
    <source>
        <dbReference type="ARBA" id="ARBA00022649"/>
    </source>
</evidence>
<dbReference type="SUPFAM" id="SSF54786">
    <property type="entry name" value="YcfA/nrd intein domain"/>
    <property type="match status" value="1"/>
</dbReference>
<dbReference type="GO" id="GO:0003729">
    <property type="term" value="F:mRNA binding"/>
    <property type="evidence" value="ECO:0007669"/>
    <property type="project" value="InterPro"/>
</dbReference>
<keyword evidence="5" id="KW-0694">RNA-binding</keyword>
<dbReference type="InterPro" id="IPR012933">
    <property type="entry name" value="HicA_mRNA_interferase"/>
</dbReference>
<evidence type="ECO:0000256" key="6">
    <source>
        <dbReference type="ARBA" id="ARBA00023016"/>
    </source>
</evidence>
<evidence type="ECO:0000313" key="7">
    <source>
        <dbReference type="EMBL" id="DAF64925.1"/>
    </source>
</evidence>
<keyword evidence="3" id="KW-0255">Endonuclease</keyword>
<evidence type="ECO:0000256" key="4">
    <source>
        <dbReference type="ARBA" id="ARBA00022801"/>
    </source>
</evidence>
<protein>
    <recommendedName>
        <fullName evidence="8">Type II toxin-antitoxin system HicA family toxin</fullName>
    </recommendedName>
</protein>
<evidence type="ECO:0000256" key="5">
    <source>
        <dbReference type="ARBA" id="ARBA00022884"/>
    </source>
</evidence>
<accession>A0A8S5TP57</accession>
<evidence type="ECO:0000256" key="3">
    <source>
        <dbReference type="ARBA" id="ARBA00022759"/>
    </source>
</evidence>
<keyword evidence="2" id="KW-0540">Nuclease</keyword>
<evidence type="ECO:0008006" key="8">
    <source>
        <dbReference type="Google" id="ProtNLM"/>
    </source>
</evidence>
<keyword evidence="6" id="KW-0346">Stress response</keyword>
<evidence type="ECO:0000256" key="2">
    <source>
        <dbReference type="ARBA" id="ARBA00022722"/>
    </source>
</evidence>
<dbReference type="InterPro" id="IPR038570">
    <property type="entry name" value="HicA_sf"/>
</dbReference>
<keyword evidence="1" id="KW-1277">Toxin-antitoxin system</keyword>
<dbReference type="GO" id="GO:0004519">
    <property type="term" value="F:endonuclease activity"/>
    <property type="evidence" value="ECO:0007669"/>
    <property type="project" value="UniProtKB-KW"/>
</dbReference>
<name>A0A8S5TP57_9CAUD</name>
<dbReference type="EMBL" id="BK032870">
    <property type="protein sequence ID" value="DAF64925.1"/>
    <property type="molecule type" value="Genomic_DNA"/>
</dbReference>
<proteinExistence type="predicted"/>
<keyword evidence="4" id="KW-0378">Hydrolase</keyword>
<dbReference type="Gene3D" id="3.30.920.30">
    <property type="entry name" value="Hypothetical protein"/>
    <property type="match status" value="1"/>
</dbReference>
<dbReference type="GO" id="GO:0016787">
    <property type="term" value="F:hydrolase activity"/>
    <property type="evidence" value="ECO:0007669"/>
    <property type="project" value="UniProtKB-KW"/>
</dbReference>
<reference evidence="7" key="1">
    <citation type="journal article" date="2021" name="Proc. Natl. Acad. Sci. U.S.A.">
        <title>A Catalog of Tens of Thousands of Viruses from Human Metagenomes Reveals Hidden Associations with Chronic Diseases.</title>
        <authorList>
            <person name="Tisza M.J."/>
            <person name="Buck C.B."/>
        </authorList>
    </citation>
    <scope>NUCLEOTIDE SEQUENCE</scope>
    <source>
        <strain evidence="7">CtPrm3</strain>
    </source>
</reference>
<dbReference type="Pfam" id="PF07927">
    <property type="entry name" value="HicA_toxin"/>
    <property type="match status" value="1"/>
</dbReference>